<evidence type="ECO:0000313" key="2">
    <source>
        <dbReference type="Proteomes" id="UP000824469"/>
    </source>
</evidence>
<accession>A0AA38CI66</accession>
<protein>
    <submittedName>
        <fullName evidence="1">Uncharacterized protein</fullName>
    </submittedName>
</protein>
<dbReference type="Pfam" id="PF03140">
    <property type="entry name" value="DUF247"/>
    <property type="match status" value="1"/>
</dbReference>
<organism evidence="1 2">
    <name type="scientific">Taxus chinensis</name>
    <name type="common">Chinese yew</name>
    <name type="synonym">Taxus wallichiana var. chinensis</name>
    <dbReference type="NCBI Taxonomy" id="29808"/>
    <lineage>
        <taxon>Eukaryota</taxon>
        <taxon>Viridiplantae</taxon>
        <taxon>Streptophyta</taxon>
        <taxon>Embryophyta</taxon>
        <taxon>Tracheophyta</taxon>
        <taxon>Spermatophyta</taxon>
        <taxon>Pinopsida</taxon>
        <taxon>Pinidae</taxon>
        <taxon>Conifers II</taxon>
        <taxon>Cupressales</taxon>
        <taxon>Taxaceae</taxon>
        <taxon>Taxus</taxon>
    </lineage>
</organism>
<proteinExistence type="predicted"/>
<feature type="non-terminal residue" evidence="1">
    <location>
        <position position="1"/>
    </location>
</feature>
<dbReference type="InterPro" id="IPR004158">
    <property type="entry name" value="DUF247_pln"/>
</dbReference>
<comment type="caution">
    <text evidence="1">The sequence shown here is derived from an EMBL/GenBank/DDBJ whole genome shotgun (WGS) entry which is preliminary data.</text>
</comment>
<reference evidence="1 2" key="1">
    <citation type="journal article" date="2021" name="Nat. Plants">
        <title>The Taxus genome provides insights into paclitaxel biosynthesis.</title>
        <authorList>
            <person name="Xiong X."/>
            <person name="Gou J."/>
            <person name="Liao Q."/>
            <person name="Li Y."/>
            <person name="Zhou Q."/>
            <person name="Bi G."/>
            <person name="Li C."/>
            <person name="Du R."/>
            <person name="Wang X."/>
            <person name="Sun T."/>
            <person name="Guo L."/>
            <person name="Liang H."/>
            <person name="Lu P."/>
            <person name="Wu Y."/>
            <person name="Zhang Z."/>
            <person name="Ro D.K."/>
            <person name="Shang Y."/>
            <person name="Huang S."/>
            <person name="Yan J."/>
        </authorList>
    </citation>
    <scope>NUCLEOTIDE SEQUENCE [LARGE SCALE GENOMIC DNA]</scope>
    <source>
        <strain evidence="1">Ta-2019</strain>
    </source>
</reference>
<name>A0AA38CI66_TAXCH</name>
<dbReference type="EMBL" id="JAHRHJ020000010">
    <property type="protein sequence ID" value="KAH9299836.1"/>
    <property type="molecule type" value="Genomic_DNA"/>
</dbReference>
<dbReference type="OMA" id="VIRIKIM"/>
<dbReference type="Proteomes" id="UP000824469">
    <property type="component" value="Unassembled WGS sequence"/>
</dbReference>
<dbReference type="PANTHER" id="PTHR31170">
    <property type="entry name" value="BNAC04G53230D PROTEIN"/>
    <property type="match status" value="1"/>
</dbReference>
<evidence type="ECO:0000313" key="1">
    <source>
        <dbReference type="EMBL" id="KAH9299836.1"/>
    </source>
</evidence>
<feature type="non-terminal residue" evidence="1">
    <location>
        <position position="429"/>
    </location>
</feature>
<keyword evidence="2" id="KW-1185">Reference proteome</keyword>
<sequence>RVMEAPKEWLLDIEAIKEMVDKESDERFRRPKSARIYEVPHVLKDVDREAYAPRWVSLGPYQHNAAHLLPMNTHKLRAVKRMMDRAAKNMEIHRAEYNRSFCFEYVIQEIKNLDSEIKDSYEKVIGSEYTDEMLACMMTIDGCFILEILRTLSDASQADKDSSSFDPIFNRCRIECTGYGLLTDMLLLENQIPLFVLIKLLELELGKDENAAAKELYRMLVNGRLAGRLFYPFVFKAADFENQAVRDEIKRSAHLLDLVSRLAGSGQSHEDETKGKEARPAGLLDLASCLTGCAQRRSSKERKHQHLLMPTVSELHEVGLKFKSYEGGAMNISFAILMDELVNTERDVALLRKYGIIQSYTMGSDRQVAKFFNDLRKGIVTSCDDVFMEERISILDYYHSKYRVMLAEFVKEHFSRPWRAASVGAAIIL</sequence>
<gene>
    <name evidence="1" type="ORF">KI387_031518</name>
</gene>
<dbReference type="AlphaFoldDB" id="A0AA38CI66"/>